<reference evidence="2 3" key="1">
    <citation type="submission" date="2021-12" db="EMBL/GenBank/DDBJ databases">
        <title>Genome sequencing of bacteria with rrn-lacking chromosome and rrn-plasmid.</title>
        <authorList>
            <person name="Anda M."/>
            <person name="Iwasaki W."/>
        </authorList>
    </citation>
    <scope>NUCLEOTIDE SEQUENCE [LARGE SCALE GENOMIC DNA]</scope>
    <source>
        <strain evidence="2 3">NBRC 101262</strain>
        <plasmid evidence="2 3">pPP1</plasmid>
    </source>
</reference>
<geneLocation type="plasmid" evidence="2 3">
    <name>pPP1</name>
</geneLocation>
<evidence type="ECO:0000313" key="2">
    <source>
        <dbReference type="EMBL" id="BDD01063.1"/>
    </source>
</evidence>
<feature type="transmembrane region" description="Helical" evidence="1">
    <location>
        <begin position="39"/>
        <end position="58"/>
    </location>
</feature>
<protein>
    <submittedName>
        <fullName evidence="2">Uncharacterized protein</fullName>
    </submittedName>
</protein>
<gene>
    <name evidence="2" type="ORF">PEPS_33430</name>
</gene>
<keyword evidence="1" id="KW-1133">Transmembrane helix</keyword>
<organism evidence="2 3">
    <name type="scientific">Persicobacter psychrovividus</name>
    <dbReference type="NCBI Taxonomy" id="387638"/>
    <lineage>
        <taxon>Bacteria</taxon>
        <taxon>Pseudomonadati</taxon>
        <taxon>Bacteroidota</taxon>
        <taxon>Cytophagia</taxon>
        <taxon>Cytophagales</taxon>
        <taxon>Persicobacteraceae</taxon>
        <taxon>Persicobacter</taxon>
    </lineage>
</organism>
<keyword evidence="2" id="KW-0614">Plasmid</keyword>
<dbReference type="EMBL" id="AP025293">
    <property type="protein sequence ID" value="BDD01063.1"/>
    <property type="molecule type" value="Genomic_DNA"/>
</dbReference>
<dbReference type="RefSeq" id="WP_332921915.1">
    <property type="nucleotide sequence ID" value="NZ_AP025293.1"/>
</dbReference>
<dbReference type="Proteomes" id="UP001354989">
    <property type="component" value="Plasmid pPP1"/>
</dbReference>
<sequence>MNYLVLIILIYIFCHIPAIVLLILGFKARQDKPSRAMKYFIFAAIYFVIGTGICGSLLS</sequence>
<feature type="transmembrane region" description="Helical" evidence="1">
    <location>
        <begin position="6"/>
        <end position="27"/>
    </location>
</feature>
<keyword evidence="1" id="KW-0812">Transmembrane</keyword>
<evidence type="ECO:0000256" key="1">
    <source>
        <dbReference type="SAM" id="Phobius"/>
    </source>
</evidence>
<accession>A0ABM7VJA9</accession>
<keyword evidence="1" id="KW-0472">Membrane</keyword>
<keyword evidence="3" id="KW-1185">Reference proteome</keyword>
<name>A0ABM7VJA9_9BACT</name>
<evidence type="ECO:0000313" key="3">
    <source>
        <dbReference type="Proteomes" id="UP001354989"/>
    </source>
</evidence>
<proteinExistence type="predicted"/>